<dbReference type="PANTHER" id="PTHR30086">
    <property type="entry name" value="ARGININE EXPORTER PROTEIN ARGO"/>
    <property type="match status" value="1"/>
</dbReference>
<feature type="transmembrane region" description="Helical" evidence="6">
    <location>
        <begin position="87"/>
        <end position="107"/>
    </location>
</feature>
<dbReference type="EMBL" id="NPEY01000011">
    <property type="protein sequence ID" value="OZT73368.1"/>
    <property type="molecule type" value="Genomic_DNA"/>
</dbReference>
<accession>A0A265DWH6</accession>
<evidence type="ECO:0000313" key="10">
    <source>
        <dbReference type="Proteomes" id="UP000216538"/>
    </source>
</evidence>
<evidence type="ECO:0000313" key="7">
    <source>
        <dbReference type="EMBL" id="EHJ92632.1"/>
    </source>
</evidence>
<feature type="transmembrane region" description="Helical" evidence="6">
    <location>
        <begin position="170"/>
        <end position="193"/>
    </location>
</feature>
<evidence type="ECO:0000313" key="9">
    <source>
        <dbReference type="Proteomes" id="UP000005756"/>
    </source>
</evidence>
<dbReference type="EMBL" id="JH393258">
    <property type="protein sequence ID" value="EHJ92632.1"/>
    <property type="molecule type" value="Genomic_DNA"/>
</dbReference>
<dbReference type="Pfam" id="PF01810">
    <property type="entry name" value="LysE"/>
    <property type="match status" value="1"/>
</dbReference>
<dbReference type="AlphaFoldDB" id="A0A265DWH6"/>
<dbReference type="PANTHER" id="PTHR30086:SF16">
    <property type="entry name" value="AMINO ACID EFFLUX PERMEASE RHTB FAMILY"/>
    <property type="match status" value="1"/>
</dbReference>
<feature type="transmembrane region" description="Helical" evidence="6">
    <location>
        <begin position="205"/>
        <end position="223"/>
    </location>
</feature>
<feature type="transmembrane region" description="Helical" evidence="6">
    <location>
        <begin position="27"/>
        <end position="50"/>
    </location>
</feature>
<protein>
    <submittedName>
        <fullName evidence="7">Homoserine/homoserine lactone efflux protein</fullName>
    </submittedName>
    <submittedName>
        <fullName evidence="8">LysE family translocator</fullName>
    </submittedName>
</protein>
<evidence type="ECO:0000256" key="3">
    <source>
        <dbReference type="ARBA" id="ARBA00022692"/>
    </source>
</evidence>
<reference evidence="7 9" key="1">
    <citation type="submission" date="2011-10" db="EMBL/GenBank/DDBJ databases">
        <authorList>
            <person name="Quillaguamn J."/>
            <person name="Guzmn D."/>
            <person name="Balderrama-Subieta A."/>
            <person name="Cardona-Ortuo C."/>
            <person name="Guevara-Martnez M."/>
            <person name="Callisaya-Quispe N."/>
        </authorList>
    </citation>
    <scope>NUCLEOTIDE SEQUENCE [LARGE SCALE GENOMIC DNA]</scope>
    <source>
        <strain evidence="7 9">LC1</strain>
    </source>
</reference>
<dbReference type="InterPro" id="IPR001123">
    <property type="entry name" value="LeuE-type"/>
</dbReference>
<evidence type="ECO:0000256" key="1">
    <source>
        <dbReference type="ARBA" id="ARBA00004651"/>
    </source>
</evidence>
<dbReference type="OrthoDB" id="581870at2"/>
<reference evidence="8 10" key="2">
    <citation type="submission" date="2017-07" db="EMBL/GenBank/DDBJ databases">
        <title>Shotgun whole genome sequences of three halophilic bacterial isolates.</title>
        <authorList>
            <person name="Pozzo T."/>
            <person name="Higdon S.M."/>
            <person name="Quillaguaman J."/>
        </authorList>
    </citation>
    <scope>NUCLEOTIDE SEQUENCE [LARGE SCALE GENOMIC DNA]</scope>
    <source>
        <strain evidence="8 10">LC1</strain>
    </source>
</reference>
<dbReference type="GO" id="GO:0015171">
    <property type="term" value="F:amino acid transmembrane transporter activity"/>
    <property type="evidence" value="ECO:0007669"/>
    <property type="project" value="TreeGrafter"/>
</dbReference>
<feature type="transmembrane region" description="Helical" evidence="6">
    <location>
        <begin position="62"/>
        <end position="81"/>
    </location>
</feature>
<dbReference type="STRING" id="1072583.KUC_2589"/>
<keyword evidence="4 6" id="KW-1133">Transmembrane helix</keyword>
<comment type="subcellular location">
    <subcellularLocation>
        <location evidence="1">Cell membrane</location>
        <topology evidence="1">Multi-pass membrane protein</topology>
    </subcellularLocation>
</comment>
<dbReference type="GO" id="GO:0005886">
    <property type="term" value="C:plasma membrane"/>
    <property type="evidence" value="ECO:0007669"/>
    <property type="project" value="UniProtKB-SubCell"/>
</dbReference>
<evidence type="ECO:0000256" key="2">
    <source>
        <dbReference type="ARBA" id="ARBA00022475"/>
    </source>
</evidence>
<evidence type="ECO:0000256" key="6">
    <source>
        <dbReference type="SAM" id="Phobius"/>
    </source>
</evidence>
<proteinExistence type="predicted"/>
<dbReference type="PIRSF" id="PIRSF006324">
    <property type="entry name" value="LeuE"/>
    <property type="match status" value="1"/>
</dbReference>
<dbReference type="Proteomes" id="UP000216538">
    <property type="component" value="Unassembled WGS sequence"/>
</dbReference>
<dbReference type="Proteomes" id="UP000005756">
    <property type="component" value="Unassembled WGS sequence"/>
</dbReference>
<organism evidence="7 9">
    <name type="scientific">Vreelandella boliviensis LC1</name>
    <dbReference type="NCBI Taxonomy" id="1072583"/>
    <lineage>
        <taxon>Bacteria</taxon>
        <taxon>Pseudomonadati</taxon>
        <taxon>Pseudomonadota</taxon>
        <taxon>Gammaproteobacteria</taxon>
        <taxon>Oceanospirillales</taxon>
        <taxon>Halomonadaceae</taxon>
        <taxon>Vreelandella</taxon>
    </lineage>
</organism>
<evidence type="ECO:0000256" key="5">
    <source>
        <dbReference type="ARBA" id="ARBA00023136"/>
    </source>
</evidence>
<keyword evidence="10" id="KW-1185">Reference proteome</keyword>
<keyword evidence="2" id="KW-1003">Cell membrane</keyword>
<sequence length="227" mass="23791">MAWRLLAASPHTVVSTLQGGTGMPLTLWLSLAAICAMGAMSPGPSLALVLRHTLGGGRFTGVTAAIFHAFGVGFYALLTVWGLGALIAGFPLLFQLITWCGAAYLAWLGVKAMRAGKAGALAPNAIVTSRGQAAKEGVLVALGNPKLILFFVALLSQFVTPEMSGLAKAIIVLTAMIIDGGWYVLVAVVLSHSQFLPWLQQRAHWINRITGVLLIVLALRVVAGPLV</sequence>
<keyword evidence="5 6" id="KW-0472">Membrane</keyword>
<evidence type="ECO:0000256" key="4">
    <source>
        <dbReference type="ARBA" id="ARBA00022989"/>
    </source>
</evidence>
<evidence type="ECO:0000313" key="8">
    <source>
        <dbReference type="EMBL" id="OZT73368.1"/>
    </source>
</evidence>
<gene>
    <name evidence="8" type="ORF">CE457_14710</name>
    <name evidence="7" type="ORF">KUC_2589</name>
</gene>
<keyword evidence="3 6" id="KW-0812">Transmembrane</keyword>
<name>A0A265DWH6_9GAMM</name>
<feature type="transmembrane region" description="Helical" evidence="6">
    <location>
        <begin position="138"/>
        <end position="158"/>
    </location>
</feature>